<organism evidence="1 2">
    <name type="scientific">Pseudogemmobacter lacusdianii</name>
    <dbReference type="NCBI Taxonomy" id="3069608"/>
    <lineage>
        <taxon>Bacteria</taxon>
        <taxon>Pseudomonadati</taxon>
        <taxon>Pseudomonadota</taxon>
        <taxon>Alphaproteobacteria</taxon>
        <taxon>Rhodobacterales</taxon>
        <taxon>Paracoccaceae</taxon>
        <taxon>Pseudogemmobacter</taxon>
    </lineage>
</organism>
<accession>A0ABU0VUA1</accession>
<dbReference type="Pfam" id="PF07309">
    <property type="entry name" value="FlaF"/>
    <property type="match status" value="1"/>
</dbReference>
<reference evidence="1 2" key="1">
    <citation type="submission" date="2023-08" db="EMBL/GenBank/DDBJ databases">
        <title>Characterization of two Paracoccaceae strains isolated from Phycosphere and proposal of Xinfangfangia lacusdiani sp. nov.</title>
        <authorList>
            <person name="Deng Y."/>
            <person name="Zhang Y.Q."/>
        </authorList>
    </citation>
    <scope>NUCLEOTIDE SEQUENCE [LARGE SCALE GENOMIC DNA]</scope>
    <source>
        <strain evidence="1 2">CPCC 101601</strain>
    </source>
</reference>
<dbReference type="Proteomes" id="UP001239680">
    <property type="component" value="Unassembled WGS sequence"/>
</dbReference>
<comment type="caution">
    <text evidence="1">The sequence shown here is derived from an EMBL/GenBank/DDBJ whole genome shotgun (WGS) entry which is preliminary data.</text>
</comment>
<evidence type="ECO:0000313" key="1">
    <source>
        <dbReference type="EMBL" id="MDQ2065306.1"/>
    </source>
</evidence>
<dbReference type="InterPro" id="IPR010845">
    <property type="entry name" value="FlaF"/>
</dbReference>
<keyword evidence="1" id="KW-0282">Flagellum</keyword>
<keyword evidence="2" id="KW-1185">Reference proteome</keyword>
<protein>
    <submittedName>
        <fullName evidence="1">Flagellar biosynthesis regulator FlaF</fullName>
    </submittedName>
</protein>
<keyword evidence="1" id="KW-0969">Cilium</keyword>
<name>A0ABU0VUA1_9RHOB</name>
<dbReference type="NCBIfam" id="NF009435">
    <property type="entry name" value="PRK12794.1"/>
    <property type="match status" value="1"/>
</dbReference>
<keyword evidence="1" id="KW-0966">Cell projection</keyword>
<evidence type="ECO:0000313" key="2">
    <source>
        <dbReference type="Proteomes" id="UP001239680"/>
    </source>
</evidence>
<dbReference type="EMBL" id="JAVDBT010000002">
    <property type="protein sequence ID" value="MDQ2065306.1"/>
    <property type="molecule type" value="Genomic_DNA"/>
</dbReference>
<proteinExistence type="predicted"/>
<dbReference type="RefSeq" id="WP_306678998.1">
    <property type="nucleotide sequence ID" value="NZ_JAVDBT010000002.1"/>
</dbReference>
<gene>
    <name evidence="1" type="primary">flaF</name>
    <name evidence="1" type="ORF">Q9295_02875</name>
</gene>
<sequence>MTAYPSLAYVSASAPARTARSAEYEVIAQVTRRLAAATQRRTLDYPNFIKALSENERLWSTLAADVADEGNGLPTQLRARLYYLYRFTSDHSRKVRLGNASAEVLVEINTAVLRGLRGTGGGT</sequence>